<name>A0A2Z7AQ45_9LAMI</name>
<organism evidence="6 7">
    <name type="scientific">Dorcoceras hygrometricum</name>
    <dbReference type="NCBI Taxonomy" id="472368"/>
    <lineage>
        <taxon>Eukaryota</taxon>
        <taxon>Viridiplantae</taxon>
        <taxon>Streptophyta</taxon>
        <taxon>Embryophyta</taxon>
        <taxon>Tracheophyta</taxon>
        <taxon>Spermatophyta</taxon>
        <taxon>Magnoliopsida</taxon>
        <taxon>eudicotyledons</taxon>
        <taxon>Gunneridae</taxon>
        <taxon>Pentapetalae</taxon>
        <taxon>asterids</taxon>
        <taxon>lamiids</taxon>
        <taxon>Lamiales</taxon>
        <taxon>Gesneriaceae</taxon>
        <taxon>Didymocarpoideae</taxon>
        <taxon>Trichosporeae</taxon>
        <taxon>Loxocarpinae</taxon>
        <taxon>Dorcoceras</taxon>
    </lineage>
</organism>
<dbReference type="InterPro" id="IPR055295">
    <property type="entry name" value="NUDT22/NUDT9-like"/>
</dbReference>
<dbReference type="PANTHER" id="PTHR31835">
    <property type="entry name" value="URIDINE DIPHOSPHATE GLUCOSE PYROPHOSPHATASE"/>
    <property type="match status" value="1"/>
</dbReference>
<evidence type="ECO:0000313" key="6">
    <source>
        <dbReference type="EMBL" id="KZV23935.1"/>
    </source>
</evidence>
<dbReference type="PROSITE" id="PS51462">
    <property type="entry name" value="NUDIX"/>
    <property type="match status" value="1"/>
</dbReference>
<reference evidence="6 7" key="1">
    <citation type="journal article" date="2015" name="Proc. Natl. Acad. Sci. U.S.A.">
        <title>The resurrection genome of Boea hygrometrica: A blueprint for survival of dehydration.</title>
        <authorList>
            <person name="Xiao L."/>
            <person name="Yang G."/>
            <person name="Zhang L."/>
            <person name="Yang X."/>
            <person name="Zhao S."/>
            <person name="Ji Z."/>
            <person name="Zhou Q."/>
            <person name="Hu M."/>
            <person name="Wang Y."/>
            <person name="Chen M."/>
            <person name="Xu Y."/>
            <person name="Jin H."/>
            <person name="Xiao X."/>
            <person name="Hu G."/>
            <person name="Bao F."/>
            <person name="Hu Y."/>
            <person name="Wan P."/>
            <person name="Li L."/>
            <person name="Deng X."/>
            <person name="Kuang T."/>
            <person name="Xiang C."/>
            <person name="Zhu J.K."/>
            <person name="Oliver M.J."/>
            <person name="He Y."/>
        </authorList>
    </citation>
    <scope>NUCLEOTIDE SEQUENCE [LARGE SCALE GENOMIC DNA]</scope>
    <source>
        <strain evidence="7">cv. XS01</strain>
    </source>
</reference>
<dbReference type="GO" id="GO:0046872">
    <property type="term" value="F:metal ion binding"/>
    <property type="evidence" value="ECO:0007669"/>
    <property type="project" value="UniProtKB-KW"/>
</dbReference>
<dbReference type="CDD" id="cd02883">
    <property type="entry name" value="NUDIX_Hydrolase"/>
    <property type="match status" value="1"/>
</dbReference>
<dbReference type="GO" id="GO:0052751">
    <property type="term" value="F:GDP-mannose hydrolase activity"/>
    <property type="evidence" value="ECO:0007669"/>
    <property type="project" value="TreeGrafter"/>
</dbReference>
<dbReference type="PANTHER" id="PTHR31835:SF1">
    <property type="entry name" value="URIDINE DIPHOSPHATE GLUCOSE PYROPHOSPHATASE NUDT22"/>
    <property type="match status" value="1"/>
</dbReference>
<dbReference type="OrthoDB" id="242473at2759"/>
<dbReference type="EMBL" id="KV013332">
    <property type="protein sequence ID" value="KZV23935.1"/>
    <property type="molecule type" value="Genomic_DNA"/>
</dbReference>
<evidence type="ECO:0000256" key="3">
    <source>
        <dbReference type="ARBA" id="ARBA00022801"/>
    </source>
</evidence>
<accession>A0A2Z7AQ45</accession>
<evidence type="ECO:0000313" key="7">
    <source>
        <dbReference type="Proteomes" id="UP000250235"/>
    </source>
</evidence>
<keyword evidence="7" id="KW-1185">Reference proteome</keyword>
<dbReference type="AlphaFoldDB" id="A0A2Z7AQ45"/>
<gene>
    <name evidence="6" type="ORF">F511_23079</name>
</gene>
<proteinExistence type="predicted"/>
<sequence length="445" mass="49534">MPFYTRKSTSSSSATKIDKILRRKSSADATDLSSSSRYLLSEKPFLDFIPESGRALVSGQLRRDDSLCNIKYKRLNPDGYSGLRSFSSRSTESPVFKPSLTTSSNAASSQNLKLSSRLNVLDDSLPVPSNHQLSVVFDPACDRIPHPDANLENSISEVYDVRTGIWDRRVQQNPSLYNGLKFRYGGHNIGGGIVSSQEPDVCLHLGLTDYRTFVGTNLNPRWERFLFPSEAWIALIIISLHQNSGCGNAPDILTAKEITRVLFLDDWRRCQHTSNPLGNGAIVETAEKEIVVLQRSTNVGEFPGHFVFPGGHPEPQEVGITSHYCNSELSHQMVNSMASHEMFDSIIREVVEEIGVPTAALGNPVFIGVSQRVLNVRPTAFFFIKCSLQSKEIQHLYYNAQDKYESIQLRTMSMNDVAEISSKMPGCHQGGFALYKLMVDAGYKN</sequence>
<evidence type="ECO:0000256" key="4">
    <source>
        <dbReference type="ARBA" id="ARBA00022842"/>
    </source>
</evidence>
<evidence type="ECO:0000259" key="5">
    <source>
        <dbReference type="PROSITE" id="PS51462"/>
    </source>
</evidence>
<dbReference type="InterPro" id="IPR015797">
    <property type="entry name" value="NUDIX_hydrolase-like_dom_sf"/>
</dbReference>
<keyword evidence="4" id="KW-0460">Magnesium</keyword>
<evidence type="ECO:0000256" key="1">
    <source>
        <dbReference type="ARBA" id="ARBA00001946"/>
    </source>
</evidence>
<protein>
    <submittedName>
        <fullName evidence="6">Nudix hydrolase isoform 1</fullName>
    </submittedName>
</protein>
<dbReference type="Gene3D" id="3.90.79.10">
    <property type="entry name" value="Nucleoside Triphosphate Pyrophosphohydrolase"/>
    <property type="match status" value="1"/>
</dbReference>
<dbReference type="InterPro" id="IPR000086">
    <property type="entry name" value="NUDIX_hydrolase_dom"/>
</dbReference>
<dbReference type="SUPFAM" id="SSF55811">
    <property type="entry name" value="Nudix"/>
    <property type="match status" value="1"/>
</dbReference>
<evidence type="ECO:0000256" key="2">
    <source>
        <dbReference type="ARBA" id="ARBA00022723"/>
    </source>
</evidence>
<dbReference type="Proteomes" id="UP000250235">
    <property type="component" value="Unassembled WGS sequence"/>
</dbReference>
<keyword evidence="3 6" id="KW-0378">Hydrolase</keyword>
<keyword evidence="2" id="KW-0479">Metal-binding</keyword>
<comment type="cofactor">
    <cofactor evidence="1">
        <name>Mg(2+)</name>
        <dbReference type="ChEBI" id="CHEBI:18420"/>
    </cofactor>
</comment>
<feature type="domain" description="Nudix hydrolase" evidence="5">
    <location>
        <begin position="274"/>
        <end position="440"/>
    </location>
</feature>